<dbReference type="GO" id="GO:0003779">
    <property type="term" value="F:actin binding"/>
    <property type="evidence" value="ECO:0007669"/>
    <property type="project" value="InterPro"/>
</dbReference>
<dbReference type="EMBL" id="JANIEX010002180">
    <property type="protein sequence ID" value="KAJ3551611.1"/>
    <property type="molecule type" value="Genomic_DNA"/>
</dbReference>
<dbReference type="GO" id="GO:0008179">
    <property type="term" value="F:adenylate cyclase binding"/>
    <property type="evidence" value="ECO:0007669"/>
    <property type="project" value="TreeGrafter"/>
</dbReference>
<evidence type="ECO:0000313" key="4">
    <source>
        <dbReference type="Proteomes" id="UP001213000"/>
    </source>
</evidence>
<evidence type="ECO:0000313" key="3">
    <source>
        <dbReference type="EMBL" id="KAJ3551611.1"/>
    </source>
</evidence>
<dbReference type="Pfam" id="PF08603">
    <property type="entry name" value="CAP_C"/>
    <property type="match status" value="1"/>
</dbReference>
<dbReference type="PANTHER" id="PTHR10652:SF0">
    <property type="entry name" value="ADENYLYL CYCLASE-ASSOCIATED PROTEIN"/>
    <property type="match status" value="1"/>
</dbReference>
<feature type="domain" description="C-CAP/cofactor C-like" evidence="2">
    <location>
        <begin position="1"/>
        <end position="50"/>
    </location>
</feature>
<comment type="similarity">
    <text evidence="1">Belongs to the CAP family.</text>
</comment>
<dbReference type="InterPro" id="IPR016098">
    <property type="entry name" value="CAP/MinC_C"/>
</dbReference>
<dbReference type="GO" id="GO:0019933">
    <property type="term" value="P:cAMP-mediated signaling"/>
    <property type="evidence" value="ECO:0007669"/>
    <property type="project" value="TreeGrafter"/>
</dbReference>
<evidence type="ECO:0000259" key="2">
    <source>
        <dbReference type="PROSITE" id="PS51329"/>
    </source>
</evidence>
<comment type="caution">
    <text evidence="3">The sequence shown here is derived from an EMBL/GenBank/DDBJ whole genome shotgun (WGS) entry which is preliminary data.</text>
</comment>
<reference evidence="3" key="1">
    <citation type="submission" date="2022-07" db="EMBL/GenBank/DDBJ databases">
        <title>Genome Sequence of Leucocoprinus birnbaumii.</title>
        <authorList>
            <person name="Buettner E."/>
        </authorList>
    </citation>
    <scope>NUCLEOTIDE SEQUENCE</scope>
    <source>
        <strain evidence="3">VT141</strain>
    </source>
</reference>
<dbReference type="GO" id="GO:0007015">
    <property type="term" value="P:actin filament organization"/>
    <property type="evidence" value="ECO:0007669"/>
    <property type="project" value="TreeGrafter"/>
</dbReference>
<dbReference type="GO" id="GO:0005737">
    <property type="term" value="C:cytoplasm"/>
    <property type="evidence" value="ECO:0007669"/>
    <property type="project" value="TreeGrafter"/>
</dbReference>
<dbReference type="SUPFAM" id="SSF69340">
    <property type="entry name" value="C-terminal domain of adenylylcyclase associated protein"/>
    <property type="match status" value="1"/>
</dbReference>
<dbReference type="AlphaFoldDB" id="A0AAD5VEM6"/>
<evidence type="ECO:0000256" key="1">
    <source>
        <dbReference type="ARBA" id="ARBA00007659"/>
    </source>
</evidence>
<dbReference type="InterPro" id="IPR013912">
    <property type="entry name" value="Adenylate_cyclase-assoc_CAP_C"/>
</dbReference>
<dbReference type="Gene3D" id="2.160.20.70">
    <property type="match status" value="1"/>
</dbReference>
<dbReference type="InterPro" id="IPR017901">
    <property type="entry name" value="C-CAP_CF_C-like"/>
</dbReference>
<accession>A0AAD5VEM6</accession>
<protein>
    <recommendedName>
        <fullName evidence="2">C-CAP/cofactor C-like domain-containing protein</fullName>
    </recommendedName>
</protein>
<dbReference type="Proteomes" id="UP001213000">
    <property type="component" value="Unassembled WGS sequence"/>
</dbReference>
<gene>
    <name evidence="3" type="ORF">NP233_g13051</name>
</gene>
<dbReference type="InterPro" id="IPR036223">
    <property type="entry name" value="CAP_C_sf"/>
</dbReference>
<dbReference type="PROSITE" id="PS51329">
    <property type="entry name" value="C_CAP_COFACTOR_C"/>
    <property type="match status" value="1"/>
</dbReference>
<dbReference type="InterPro" id="IPR001837">
    <property type="entry name" value="Adenylate_cyclase-assoc_CAP"/>
</dbReference>
<sequence>MIQVDTTDSGQIYLSKESLTAEITTAKCSAINVSLPVEGEEDGVFQEHAVPEMLKTVVKDGKLVTTVVEHIG</sequence>
<organism evidence="3 4">
    <name type="scientific">Leucocoprinus birnbaumii</name>
    <dbReference type="NCBI Taxonomy" id="56174"/>
    <lineage>
        <taxon>Eukaryota</taxon>
        <taxon>Fungi</taxon>
        <taxon>Dikarya</taxon>
        <taxon>Basidiomycota</taxon>
        <taxon>Agaricomycotina</taxon>
        <taxon>Agaricomycetes</taxon>
        <taxon>Agaricomycetidae</taxon>
        <taxon>Agaricales</taxon>
        <taxon>Agaricineae</taxon>
        <taxon>Agaricaceae</taxon>
        <taxon>Leucocoprinus</taxon>
    </lineage>
</organism>
<dbReference type="PANTHER" id="PTHR10652">
    <property type="entry name" value="ADENYLYL CYCLASE-ASSOCIATED PROTEIN"/>
    <property type="match status" value="1"/>
</dbReference>
<name>A0AAD5VEM6_9AGAR</name>
<keyword evidence="4" id="KW-1185">Reference proteome</keyword>
<proteinExistence type="inferred from homology"/>